<evidence type="ECO:0000256" key="7">
    <source>
        <dbReference type="ARBA" id="ARBA00023157"/>
    </source>
</evidence>
<dbReference type="Pfam" id="PF04043">
    <property type="entry name" value="PMEI"/>
    <property type="match status" value="1"/>
</dbReference>
<name>A0AAD8MUI4_9APIA</name>
<evidence type="ECO:0000256" key="9">
    <source>
        <dbReference type="ARBA" id="ARBA00023316"/>
    </source>
</evidence>
<dbReference type="GO" id="GO:0045490">
    <property type="term" value="P:pectin catabolic process"/>
    <property type="evidence" value="ECO:0007669"/>
    <property type="project" value="UniProtKB-UniRule"/>
</dbReference>
<evidence type="ECO:0000256" key="8">
    <source>
        <dbReference type="ARBA" id="ARBA00023180"/>
    </source>
</evidence>
<dbReference type="FunFam" id="1.20.140.40:FF:000001">
    <property type="entry name" value="Pectinesterase"/>
    <property type="match status" value="1"/>
</dbReference>
<dbReference type="GO" id="GO:0004857">
    <property type="term" value="F:enzyme inhibitor activity"/>
    <property type="evidence" value="ECO:0007669"/>
    <property type="project" value="InterPro"/>
</dbReference>
<dbReference type="InterPro" id="IPR035513">
    <property type="entry name" value="Invertase/methylesterase_inhib"/>
</dbReference>
<organism evidence="15 16">
    <name type="scientific">Heracleum sosnowskyi</name>
    <dbReference type="NCBI Taxonomy" id="360622"/>
    <lineage>
        <taxon>Eukaryota</taxon>
        <taxon>Viridiplantae</taxon>
        <taxon>Streptophyta</taxon>
        <taxon>Embryophyta</taxon>
        <taxon>Tracheophyta</taxon>
        <taxon>Spermatophyta</taxon>
        <taxon>Magnoliopsida</taxon>
        <taxon>eudicotyledons</taxon>
        <taxon>Gunneridae</taxon>
        <taxon>Pentapetalae</taxon>
        <taxon>asterids</taxon>
        <taxon>campanulids</taxon>
        <taxon>Apiales</taxon>
        <taxon>Apiaceae</taxon>
        <taxon>Apioideae</taxon>
        <taxon>apioid superclade</taxon>
        <taxon>Tordylieae</taxon>
        <taxon>Tordyliinae</taxon>
        <taxon>Heracleum</taxon>
    </lineage>
</organism>
<dbReference type="InterPro" id="IPR033131">
    <property type="entry name" value="Pectinesterase_Asp_AS"/>
</dbReference>
<dbReference type="AlphaFoldDB" id="A0AAD8MUI4"/>
<evidence type="ECO:0000256" key="10">
    <source>
        <dbReference type="ARBA" id="ARBA00047928"/>
    </source>
</evidence>
<dbReference type="PANTHER" id="PTHR31707">
    <property type="entry name" value="PECTINESTERASE"/>
    <property type="match status" value="1"/>
</dbReference>
<dbReference type="EMBL" id="JAUIZM010000005">
    <property type="protein sequence ID" value="KAK1385624.1"/>
    <property type="molecule type" value="Genomic_DNA"/>
</dbReference>
<evidence type="ECO:0000256" key="4">
    <source>
        <dbReference type="ARBA" id="ARBA00013229"/>
    </source>
</evidence>
<feature type="signal peptide" evidence="13">
    <location>
        <begin position="1"/>
        <end position="23"/>
    </location>
</feature>
<dbReference type="GO" id="GO:0042545">
    <property type="term" value="P:cell wall modification"/>
    <property type="evidence" value="ECO:0007669"/>
    <property type="project" value="UniProtKB-UniRule"/>
</dbReference>
<feature type="chain" id="PRO_5041782682" description="Pectinesterase" evidence="13">
    <location>
        <begin position="24"/>
        <end position="553"/>
    </location>
</feature>
<evidence type="ECO:0000256" key="2">
    <source>
        <dbReference type="ARBA" id="ARBA00006027"/>
    </source>
</evidence>
<gene>
    <name evidence="15" type="ORF">POM88_023359</name>
</gene>
<comment type="pathway">
    <text evidence="1 13">Glycan metabolism; pectin degradation; 2-dehydro-3-deoxy-D-gluconate from pectin: step 1/5.</text>
</comment>
<dbReference type="PROSITE" id="PS00503">
    <property type="entry name" value="PECTINESTERASE_2"/>
    <property type="match status" value="1"/>
</dbReference>
<keyword evidence="16" id="KW-1185">Reference proteome</keyword>
<keyword evidence="5 13" id="KW-0378">Hydrolase</keyword>
<dbReference type="InterPro" id="IPR012334">
    <property type="entry name" value="Pectin_lyas_fold"/>
</dbReference>
<proteinExistence type="inferred from homology"/>
<evidence type="ECO:0000256" key="3">
    <source>
        <dbReference type="ARBA" id="ARBA00007786"/>
    </source>
</evidence>
<evidence type="ECO:0000256" key="5">
    <source>
        <dbReference type="ARBA" id="ARBA00022801"/>
    </source>
</evidence>
<evidence type="ECO:0000256" key="1">
    <source>
        <dbReference type="ARBA" id="ARBA00005184"/>
    </source>
</evidence>
<evidence type="ECO:0000256" key="13">
    <source>
        <dbReference type="RuleBase" id="RU000589"/>
    </source>
</evidence>
<keyword evidence="13" id="KW-0732">Signal</keyword>
<dbReference type="SUPFAM" id="SSF51126">
    <property type="entry name" value="Pectin lyase-like"/>
    <property type="match status" value="1"/>
</dbReference>
<protein>
    <recommendedName>
        <fullName evidence="4 13">Pectinesterase</fullName>
        <ecNumber evidence="4 13">3.1.1.11</ecNumber>
    </recommendedName>
</protein>
<keyword evidence="8" id="KW-0325">Glycoprotein</keyword>
<dbReference type="GO" id="GO:0030599">
    <property type="term" value="F:pectinesterase activity"/>
    <property type="evidence" value="ECO:0007669"/>
    <property type="project" value="UniProtKB-UniRule"/>
</dbReference>
<comment type="caution">
    <text evidence="15">The sequence shown here is derived from an EMBL/GenBank/DDBJ whole genome shotgun (WGS) entry which is preliminary data.</text>
</comment>
<reference evidence="15" key="2">
    <citation type="submission" date="2023-05" db="EMBL/GenBank/DDBJ databases">
        <authorList>
            <person name="Schelkunov M.I."/>
        </authorList>
    </citation>
    <scope>NUCLEOTIDE SEQUENCE</scope>
    <source>
        <strain evidence="15">Hsosn_3</strain>
        <tissue evidence="15">Leaf</tissue>
    </source>
</reference>
<comment type="catalytic activity">
    <reaction evidence="10 13">
        <text>[(1-&gt;4)-alpha-D-galacturonosyl methyl ester](n) + n H2O = [(1-&gt;4)-alpha-D-galacturonosyl](n) + n methanol + n H(+)</text>
        <dbReference type="Rhea" id="RHEA:22380"/>
        <dbReference type="Rhea" id="RHEA-COMP:14570"/>
        <dbReference type="Rhea" id="RHEA-COMP:14573"/>
        <dbReference type="ChEBI" id="CHEBI:15377"/>
        <dbReference type="ChEBI" id="CHEBI:15378"/>
        <dbReference type="ChEBI" id="CHEBI:17790"/>
        <dbReference type="ChEBI" id="CHEBI:140522"/>
        <dbReference type="ChEBI" id="CHEBI:140523"/>
        <dbReference type="EC" id="3.1.1.11"/>
    </reaction>
</comment>
<keyword evidence="7" id="KW-1015">Disulfide bond</keyword>
<comment type="similarity">
    <text evidence="3">In the C-terminal section; belongs to the pectinesterase family.</text>
</comment>
<sequence>MGLANKVVALGLTSIVLVAVVVAVVVVTKKDGDNDKGSGGGEVHTSNKAINALCQPTDYKDACVKSLSTSDSTDPKTLIKAGFESAQKEINDVISRSKTLQDAAKDQSTKESYGLCKRLLETSIDDFKRSIDRIGSINAENMKKFVADLRTWLSGASNYQSTCIDAFQNTTGDAADKMKDLLKSSRELSSNALAMVTELTKIFDSLNLKSVGTRRLSSIDNELPEWISAHQRRLLQDSITPNAVVAQDGSGQFKTIGDAIKTVPANNAKPFVIQVKAGVYNEVVRIPRRTDNVIMIGEGATKTKITGSKNFIDGVRTFETATVGIDGDLFMARDIGFENSAGAAKHQAVALRVSGDKAVFFQCQMDGFQDTLYNHNYRQYYRDCTISGTIDFIFGDSASIFQNCKMIVNKPMDNQSCMVTAQGRDNSRSTGGNVLQNCTITGDPALSPATKSYLGRPWKEFSRTVIMQSSIDSLIVPEGWAPWGGDFGLATSYYLEYQNRGPGSDTSKRVNWPGIVKNMNDADIQQFTAINFIQADQWVPATNVPIENGMMKV</sequence>
<dbReference type="NCBIfam" id="TIGR01614">
    <property type="entry name" value="PME_inhib"/>
    <property type="match status" value="1"/>
</dbReference>
<evidence type="ECO:0000313" key="16">
    <source>
        <dbReference type="Proteomes" id="UP001237642"/>
    </source>
</evidence>
<dbReference type="InterPro" id="IPR011050">
    <property type="entry name" value="Pectin_lyase_fold/virulence"/>
</dbReference>
<dbReference type="InterPro" id="IPR000070">
    <property type="entry name" value="Pectinesterase_cat"/>
</dbReference>
<dbReference type="SUPFAM" id="SSF101148">
    <property type="entry name" value="Plant invertase/pectin methylesterase inhibitor"/>
    <property type="match status" value="1"/>
</dbReference>
<evidence type="ECO:0000256" key="11">
    <source>
        <dbReference type="ARBA" id="ARBA00057335"/>
    </source>
</evidence>
<dbReference type="SMART" id="SM00856">
    <property type="entry name" value="PMEI"/>
    <property type="match status" value="1"/>
</dbReference>
<keyword evidence="9" id="KW-0961">Cell wall biogenesis/degradation</keyword>
<feature type="domain" description="Pectinesterase inhibitor" evidence="14">
    <location>
        <begin position="45"/>
        <end position="195"/>
    </location>
</feature>
<dbReference type="Gene3D" id="1.20.140.40">
    <property type="entry name" value="Invertase/pectin methylesterase inhibitor family protein"/>
    <property type="match status" value="1"/>
</dbReference>
<dbReference type="Gene3D" id="2.160.20.10">
    <property type="entry name" value="Single-stranded right-handed beta-helix, Pectin lyase-like"/>
    <property type="match status" value="1"/>
</dbReference>
<evidence type="ECO:0000256" key="6">
    <source>
        <dbReference type="ARBA" id="ARBA00023085"/>
    </source>
</evidence>
<dbReference type="EC" id="3.1.1.11" evidence="4 13"/>
<comment type="function">
    <text evidence="11">Acts in the modification of cell walls via demethylesterification of cell wall pectin.</text>
</comment>
<evidence type="ECO:0000256" key="12">
    <source>
        <dbReference type="PROSITE-ProRule" id="PRU10040"/>
    </source>
</evidence>
<dbReference type="FunFam" id="2.160.20.10:FF:000001">
    <property type="entry name" value="Pectinesterase"/>
    <property type="match status" value="1"/>
</dbReference>
<reference evidence="15" key="1">
    <citation type="submission" date="2023-02" db="EMBL/GenBank/DDBJ databases">
        <title>Genome of toxic invasive species Heracleum sosnowskyi carries increased number of genes despite the absence of recent whole-genome duplications.</title>
        <authorList>
            <person name="Schelkunov M."/>
            <person name="Shtratnikova V."/>
            <person name="Makarenko M."/>
            <person name="Klepikova A."/>
            <person name="Omelchenko D."/>
            <person name="Novikova G."/>
            <person name="Obukhova E."/>
            <person name="Bogdanov V."/>
            <person name="Penin A."/>
            <person name="Logacheva M."/>
        </authorList>
    </citation>
    <scope>NUCLEOTIDE SEQUENCE</scope>
    <source>
        <strain evidence="15">Hsosn_3</strain>
        <tissue evidence="15">Leaf</tissue>
    </source>
</reference>
<dbReference type="Pfam" id="PF01095">
    <property type="entry name" value="Pectinesterase"/>
    <property type="match status" value="1"/>
</dbReference>
<dbReference type="CDD" id="cd15798">
    <property type="entry name" value="PMEI-like_3"/>
    <property type="match status" value="1"/>
</dbReference>
<accession>A0AAD8MUI4</accession>
<dbReference type="InterPro" id="IPR006501">
    <property type="entry name" value="Pectinesterase_inhib_dom"/>
</dbReference>
<keyword evidence="6 13" id="KW-0063">Aspartyl esterase</keyword>
<feature type="active site" evidence="12">
    <location>
        <position position="391"/>
    </location>
</feature>
<evidence type="ECO:0000313" key="15">
    <source>
        <dbReference type="EMBL" id="KAK1385624.1"/>
    </source>
</evidence>
<dbReference type="Proteomes" id="UP001237642">
    <property type="component" value="Unassembled WGS sequence"/>
</dbReference>
<comment type="similarity">
    <text evidence="2">In the N-terminal section; belongs to the PMEI family.</text>
</comment>
<evidence type="ECO:0000259" key="14">
    <source>
        <dbReference type="SMART" id="SM00856"/>
    </source>
</evidence>